<evidence type="ECO:0000313" key="7">
    <source>
        <dbReference type="Proteomes" id="UP000078544"/>
    </source>
</evidence>
<dbReference type="GO" id="GO:0045116">
    <property type="term" value="P:protein neddylation"/>
    <property type="evidence" value="ECO:0007669"/>
    <property type="project" value="UniProtKB-UniRule"/>
</dbReference>
<dbReference type="EMBL" id="AZGY01000001">
    <property type="protein sequence ID" value="OAA33648.1"/>
    <property type="molecule type" value="Genomic_DNA"/>
</dbReference>
<dbReference type="STRING" id="1081109.A0A166VGS8"/>
<comment type="caution">
    <text evidence="6">The sequence shown here is derived from an EMBL/GenBank/DDBJ whole genome shotgun (WGS) entry which is preliminary data.</text>
</comment>
<dbReference type="GO" id="GO:0019781">
    <property type="term" value="F:NEDD8 activating enzyme activity"/>
    <property type="evidence" value="ECO:0007669"/>
    <property type="project" value="UniProtKB-UniRule"/>
</dbReference>
<dbReference type="PANTHER" id="PTHR10953:SF29">
    <property type="entry name" value="NEDD8-ACTIVATING ENZYME E1 REGULATORY SUBUNIT"/>
    <property type="match status" value="1"/>
</dbReference>
<evidence type="ECO:0000313" key="6">
    <source>
        <dbReference type="EMBL" id="OAA33648.1"/>
    </source>
</evidence>
<evidence type="ECO:0000259" key="5">
    <source>
        <dbReference type="Pfam" id="PF00899"/>
    </source>
</evidence>
<dbReference type="PANTHER" id="PTHR10953">
    <property type="entry name" value="UBIQUITIN-ACTIVATING ENZYME E1"/>
    <property type="match status" value="1"/>
</dbReference>
<feature type="domain" description="THIF-type NAD/FAD binding fold" evidence="5">
    <location>
        <begin position="18"/>
        <end position="506"/>
    </location>
</feature>
<reference evidence="6 7" key="1">
    <citation type="journal article" date="2016" name="Genome Biol. Evol.">
        <title>Divergent and convergent evolution of fungal pathogenicity.</title>
        <authorList>
            <person name="Shang Y."/>
            <person name="Xiao G."/>
            <person name="Zheng P."/>
            <person name="Cen K."/>
            <person name="Zhan S."/>
            <person name="Wang C."/>
        </authorList>
    </citation>
    <scope>NUCLEOTIDE SEQUENCE [LARGE SCALE GENOMIC DNA]</scope>
    <source>
        <strain evidence="6 7">RCEF 2490</strain>
    </source>
</reference>
<organism evidence="6 7">
    <name type="scientific">Moelleriella libera RCEF 2490</name>
    <dbReference type="NCBI Taxonomy" id="1081109"/>
    <lineage>
        <taxon>Eukaryota</taxon>
        <taxon>Fungi</taxon>
        <taxon>Dikarya</taxon>
        <taxon>Ascomycota</taxon>
        <taxon>Pezizomycotina</taxon>
        <taxon>Sordariomycetes</taxon>
        <taxon>Hypocreomycetidae</taxon>
        <taxon>Hypocreales</taxon>
        <taxon>Clavicipitaceae</taxon>
        <taxon>Moelleriella</taxon>
    </lineage>
</organism>
<dbReference type="OrthoDB" id="1708823at2759"/>
<protein>
    <recommendedName>
        <fullName evidence="4">NEDD8-activating enzyme E1 regulatory subunit</fullName>
    </recommendedName>
</protein>
<evidence type="ECO:0000256" key="2">
    <source>
        <dbReference type="ARBA" id="ARBA00006868"/>
    </source>
</evidence>
<dbReference type="Gene3D" id="3.40.50.720">
    <property type="entry name" value="NAD(P)-binding Rossmann-like Domain"/>
    <property type="match status" value="2"/>
</dbReference>
<dbReference type="GO" id="GO:0005737">
    <property type="term" value="C:cytoplasm"/>
    <property type="evidence" value="ECO:0007669"/>
    <property type="project" value="TreeGrafter"/>
</dbReference>
<evidence type="ECO:0000256" key="1">
    <source>
        <dbReference type="ARBA" id="ARBA00005032"/>
    </source>
</evidence>
<dbReference type="PIRSF" id="PIRSF039099">
    <property type="entry name" value="APP-BP1"/>
    <property type="match status" value="1"/>
</dbReference>
<dbReference type="InterPro" id="IPR035985">
    <property type="entry name" value="Ubiquitin-activating_enz"/>
</dbReference>
<name>A0A166VGS8_9HYPO</name>
<evidence type="ECO:0000256" key="3">
    <source>
        <dbReference type="ARBA" id="ARBA00022786"/>
    </source>
</evidence>
<evidence type="ECO:0000256" key="4">
    <source>
        <dbReference type="PIRNR" id="PIRNR039099"/>
    </source>
</evidence>
<dbReference type="UniPathway" id="UPA00885"/>
<dbReference type="InterPro" id="IPR045886">
    <property type="entry name" value="ThiF/MoeB/HesA"/>
</dbReference>
<keyword evidence="3 4" id="KW-0833">Ubl conjugation pathway</keyword>
<dbReference type="Pfam" id="PF00899">
    <property type="entry name" value="ThiF"/>
    <property type="match status" value="1"/>
</dbReference>
<dbReference type="Proteomes" id="UP000078544">
    <property type="component" value="Unassembled WGS sequence"/>
</dbReference>
<keyword evidence="7" id="KW-1185">Reference proteome</keyword>
<comment type="similarity">
    <text evidence="2 4">Belongs to the ubiquitin-activating E1 family. ULA1 subfamily.</text>
</comment>
<accession>A0A166VGS8</accession>
<sequence>MDSNPNTPAFPTDKERKYDRQLRLWAASGQAALESANVLLVNTITGNSGIETLKNLVLPGIGRFTIADDAVVQDSDLGVNFFLDETCLGMSRAYCCKEYLIELNPDVTGEWFPRGKGIFDLEQLIESSLPFTVILYTLPLCATHLAVLKRYATQNKIPLLAVQNAGYYGYFTIELPELFPVVETHPEQEAIADLRLLDPWPELSIFAANMTRDIDIQDDLEHGHLPFVVILLHYLERWKNDHEGCLPLKFAEKVAFRNMVARGARRDNPEGGEENFDEAVSAVMKHVCKPSLPANLEQIFEYREQAIESSDDHFWIIAGAIERFWKKHGQLPLQGGVPDMKAQSDVYIRLQQLYRQKAKEDASEVMALLPNKQIDEHDVELFCRNAKFVKLIRSSKDAPDLAQIVVSENESRRDELAASTGLQTSLSLLPVFLALNSFAFAQGCMPEDIVNEVTKRIPTWAGNRRLQIAAEELSRARSGDLHNISAFVGGMVAQEMIKIITKHCFGNVSKDASVVPLHAAAVQ</sequence>
<dbReference type="InterPro" id="IPR000594">
    <property type="entry name" value="ThiF_NAD_FAD-bd"/>
</dbReference>
<dbReference type="AlphaFoldDB" id="A0A166VGS8"/>
<comment type="function">
    <text evidence="4">Regulatory subunit of the dimeric UBA3-ULA1 E1 enzyme.</text>
</comment>
<comment type="pathway">
    <text evidence="1 4">Protein modification; protein neddylation.</text>
</comment>
<dbReference type="InterPro" id="IPR030667">
    <property type="entry name" value="APP-BP1"/>
</dbReference>
<dbReference type="SUPFAM" id="SSF69572">
    <property type="entry name" value="Activating enzymes of the ubiquitin-like proteins"/>
    <property type="match status" value="1"/>
</dbReference>
<proteinExistence type="inferred from homology"/>
<gene>
    <name evidence="6" type="ORF">AAL_01113</name>
</gene>